<evidence type="ECO:0000313" key="1">
    <source>
        <dbReference type="EMBL" id="KAF9650456.1"/>
    </source>
</evidence>
<keyword evidence="2" id="KW-1185">Reference proteome</keyword>
<organism evidence="1 2">
    <name type="scientific">Thelephora ganbajun</name>
    <name type="common">Ganba fungus</name>
    <dbReference type="NCBI Taxonomy" id="370292"/>
    <lineage>
        <taxon>Eukaryota</taxon>
        <taxon>Fungi</taxon>
        <taxon>Dikarya</taxon>
        <taxon>Basidiomycota</taxon>
        <taxon>Agaricomycotina</taxon>
        <taxon>Agaricomycetes</taxon>
        <taxon>Thelephorales</taxon>
        <taxon>Thelephoraceae</taxon>
        <taxon>Thelephora</taxon>
    </lineage>
</organism>
<accession>A0ACB6ZM33</accession>
<protein>
    <submittedName>
        <fullName evidence="1">Uncharacterized protein</fullName>
    </submittedName>
</protein>
<comment type="caution">
    <text evidence="1">The sequence shown here is derived from an EMBL/GenBank/DDBJ whole genome shotgun (WGS) entry which is preliminary data.</text>
</comment>
<gene>
    <name evidence="1" type="ORF">BDM02DRAFT_3267857</name>
</gene>
<sequence>MHRFREDQRTWGYPLPDCMKKGGNYVENRTALPPASNYFVLDVLMRKGEEIWNQHLKKYKESREKVVGHGEMDPDLTAPIARAMEQIGSRNQPIREELIKLEEHVEKVRHAWRTYWGSKSGRRTMAWSKTKRSTDRLADARRIEELRSDFISNPGPDEIGTLLALDPRLVSKLKASIAARSNGGPSDKFAFAMAYETLLAIKAEASGGVSPIARSFGDILGVSPAIGRFYSQ</sequence>
<reference evidence="1" key="2">
    <citation type="journal article" date="2020" name="Nat. Commun.">
        <title>Large-scale genome sequencing of mycorrhizal fungi provides insights into the early evolution of symbiotic traits.</title>
        <authorList>
            <person name="Miyauchi S."/>
            <person name="Kiss E."/>
            <person name="Kuo A."/>
            <person name="Drula E."/>
            <person name="Kohler A."/>
            <person name="Sanchez-Garcia M."/>
            <person name="Morin E."/>
            <person name="Andreopoulos B."/>
            <person name="Barry K.W."/>
            <person name="Bonito G."/>
            <person name="Buee M."/>
            <person name="Carver A."/>
            <person name="Chen C."/>
            <person name="Cichocki N."/>
            <person name="Clum A."/>
            <person name="Culley D."/>
            <person name="Crous P.W."/>
            <person name="Fauchery L."/>
            <person name="Girlanda M."/>
            <person name="Hayes R.D."/>
            <person name="Keri Z."/>
            <person name="LaButti K."/>
            <person name="Lipzen A."/>
            <person name="Lombard V."/>
            <person name="Magnuson J."/>
            <person name="Maillard F."/>
            <person name="Murat C."/>
            <person name="Nolan M."/>
            <person name="Ohm R.A."/>
            <person name="Pangilinan J."/>
            <person name="Pereira M.F."/>
            <person name="Perotto S."/>
            <person name="Peter M."/>
            <person name="Pfister S."/>
            <person name="Riley R."/>
            <person name="Sitrit Y."/>
            <person name="Stielow J.B."/>
            <person name="Szollosi G."/>
            <person name="Zifcakova L."/>
            <person name="Stursova M."/>
            <person name="Spatafora J.W."/>
            <person name="Tedersoo L."/>
            <person name="Vaario L.M."/>
            <person name="Yamada A."/>
            <person name="Yan M."/>
            <person name="Wang P."/>
            <person name="Xu J."/>
            <person name="Bruns T."/>
            <person name="Baldrian P."/>
            <person name="Vilgalys R."/>
            <person name="Dunand C."/>
            <person name="Henrissat B."/>
            <person name="Grigoriev I.V."/>
            <person name="Hibbett D."/>
            <person name="Nagy L.G."/>
            <person name="Martin F.M."/>
        </authorList>
    </citation>
    <scope>NUCLEOTIDE SEQUENCE</scope>
    <source>
        <strain evidence="1">P2</strain>
    </source>
</reference>
<proteinExistence type="predicted"/>
<dbReference type="EMBL" id="MU117984">
    <property type="protein sequence ID" value="KAF9650456.1"/>
    <property type="molecule type" value="Genomic_DNA"/>
</dbReference>
<dbReference type="Proteomes" id="UP000886501">
    <property type="component" value="Unassembled WGS sequence"/>
</dbReference>
<name>A0ACB6ZM33_THEGA</name>
<reference evidence="1" key="1">
    <citation type="submission" date="2019-10" db="EMBL/GenBank/DDBJ databases">
        <authorList>
            <consortium name="DOE Joint Genome Institute"/>
            <person name="Kuo A."/>
            <person name="Miyauchi S."/>
            <person name="Kiss E."/>
            <person name="Drula E."/>
            <person name="Kohler A."/>
            <person name="Sanchez-Garcia M."/>
            <person name="Andreopoulos B."/>
            <person name="Barry K.W."/>
            <person name="Bonito G."/>
            <person name="Buee M."/>
            <person name="Carver A."/>
            <person name="Chen C."/>
            <person name="Cichocki N."/>
            <person name="Clum A."/>
            <person name="Culley D."/>
            <person name="Crous P.W."/>
            <person name="Fauchery L."/>
            <person name="Girlanda M."/>
            <person name="Hayes R."/>
            <person name="Keri Z."/>
            <person name="Labutti K."/>
            <person name="Lipzen A."/>
            <person name="Lombard V."/>
            <person name="Magnuson J."/>
            <person name="Maillard F."/>
            <person name="Morin E."/>
            <person name="Murat C."/>
            <person name="Nolan M."/>
            <person name="Ohm R."/>
            <person name="Pangilinan J."/>
            <person name="Pereira M."/>
            <person name="Perotto S."/>
            <person name="Peter M."/>
            <person name="Riley R."/>
            <person name="Sitrit Y."/>
            <person name="Stielow B."/>
            <person name="Szollosi G."/>
            <person name="Zifcakova L."/>
            <person name="Stursova M."/>
            <person name="Spatafora J.W."/>
            <person name="Tedersoo L."/>
            <person name="Vaario L.-M."/>
            <person name="Yamada A."/>
            <person name="Yan M."/>
            <person name="Wang P."/>
            <person name="Xu J."/>
            <person name="Bruns T."/>
            <person name="Baldrian P."/>
            <person name="Vilgalys R."/>
            <person name="Henrissat B."/>
            <person name="Grigoriev I.V."/>
            <person name="Hibbett D."/>
            <person name="Nagy L.G."/>
            <person name="Martin F.M."/>
        </authorList>
    </citation>
    <scope>NUCLEOTIDE SEQUENCE</scope>
    <source>
        <strain evidence="1">P2</strain>
    </source>
</reference>
<evidence type="ECO:0000313" key="2">
    <source>
        <dbReference type="Proteomes" id="UP000886501"/>
    </source>
</evidence>